<dbReference type="GO" id="GO:0005774">
    <property type="term" value="C:vacuolar membrane"/>
    <property type="evidence" value="ECO:0007669"/>
    <property type="project" value="TreeGrafter"/>
</dbReference>
<organism evidence="5 6">
    <name type="scientific">Strongyloides venezuelensis</name>
    <name type="common">Threadworm</name>
    <dbReference type="NCBI Taxonomy" id="75913"/>
    <lineage>
        <taxon>Eukaryota</taxon>
        <taxon>Metazoa</taxon>
        <taxon>Ecdysozoa</taxon>
        <taxon>Nematoda</taxon>
        <taxon>Chromadorea</taxon>
        <taxon>Rhabditida</taxon>
        <taxon>Tylenchina</taxon>
        <taxon>Panagrolaimomorpha</taxon>
        <taxon>Strongyloidoidea</taxon>
        <taxon>Strongyloididae</taxon>
        <taxon>Strongyloides</taxon>
    </lineage>
</organism>
<dbReference type="InterPro" id="IPR049567">
    <property type="entry name" value="WDR59-like"/>
</dbReference>
<keyword evidence="2" id="KW-0677">Repeat</keyword>
<protein>
    <submittedName>
        <fullName evidence="6">WD_REPEATS_REGION domain-containing protein</fullName>
    </submittedName>
</protein>
<evidence type="ECO:0000313" key="6">
    <source>
        <dbReference type="WBParaSite" id="SVE_0294900.1"/>
    </source>
</evidence>
<evidence type="ECO:0000256" key="1">
    <source>
        <dbReference type="ARBA" id="ARBA00022574"/>
    </source>
</evidence>
<dbReference type="GO" id="GO:0034198">
    <property type="term" value="P:cellular response to amino acid starvation"/>
    <property type="evidence" value="ECO:0007669"/>
    <property type="project" value="TreeGrafter"/>
</dbReference>
<dbReference type="GO" id="GO:0035591">
    <property type="term" value="F:signaling adaptor activity"/>
    <property type="evidence" value="ECO:0007669"/>
    <property type="project" value="TreeGrafter"/>
</dbReference>
<feature type="domain" description="WDR59/RTC1-like RING zinc finger" evidence="4">
    <location>
        <begin position="1097"/>
        <end position="1147"/>
    </location>
</feature>
<proteinExistence type="predicted"/>
<keyword evidence="1 3" id="KW-0853">WD repeat</keyword>
<dbReference type="PROSITE" id="PS50082">
    <property type="entry name" value="WD_REPEATS_2"/>
    <property type="match status" value="1"/>
</dbReference>
<dbReference type="WBParaSite" id="SVE_0294900.1">
    <property type="protein sequence ID" value="SVE_0294900.1"/>
    <property type="gene ID" value="SVE_0294900"/>
</dbReference>
<evidence type="ECO:0000256" key="3">
    <source>
        <dbReference type="PROSITE-ProRule" id="PRU00221"/>
    </source>
</evidence>
<dbReference type="GO" id="GO:1904263">
    <property type="term" value="P:positive regulation of TORC1 signaling"/>
    <property type="evidence" value="ECO:0007669"/>
    <property type="project" value="TreeGrafter"/>
</dbReference>
<dbReference type="InterPro" id="IPR015943">
    <property type="entry name" value="WD40/YVTN_repeat-like_dom_sf"/>
</dbReference>
<dbReference type="SMART" id="SM00320">
    <property type="entry name" value="WD40"/>
    <property type="match status" value="2"/>
</dbReference>
<evidence type="ECO:0000313" key="5">
    <source>
        <dbReference type="Proteomes" id="UP000035680"/>
    </source>
</evidence>
<reference evidence="6" key="2">
    <citation type="submission" date="2015-08" db="UniProtKB">
        <authorList>
            <consortium name="WormBaseParasite"/>
        </authorList>
    </citation>
    <scope>IDENTIFICATION</scope>
</reference>
<dbReference type="InterPro" id="IPR036322">
    <property type="entry name" value="WD40_repeat_dom_sf"/>
</dbReference>
<dbReference type="AlphaFoldDB" id="A0A0K0F2C1"/>
<dbReference type="GO" id="GO:0035859">
    <property type="term" value="C:Seh1-associated complex"/>
    <property type="evidence" value="ECO:0007669"/>
    <property type="project" value="TreeGrafter"/>
</dbReference>
<dbReference type="PANTHER" id="PTHR46170">
    <property type="entry name" value="GATOR COMPLEX PROTEIN WDR59"/>
    <property type="match status" value="1"/>
</dbReference>
<evidence type="ECO:0000256" key="2">
    <source>
        <dbReference type="ARBA" id="ARBA00022737"/>
    </source>
</evidence>
<dbReference type="Gene3D" id="2.130.10.10">
    <property type="entry name" value="YVTN repeat-like/Quinoprotein amine dehydrogenase"/>
    <property type="match status" value="1"/>
</dbReference>
<name>A0A0K0F2C1_STRVS</name>
<dbReference type="Proteomes" id="UP000035680">
    <property type="component" value="Unassembled WGS sequence"/>
</dbReference>
<keyword evidence="5" id="KW-1185">Reference proteome</keyword>
<dbReference type="SUPFAM" id="SSF50978">
    <property type="entry name" value="WD40 repeat-like"/>
    <property type="match status" value="1"/>
</dbReference>
<dbReference type="InterPro" id="IPR049566">
    <property type="entry name" value="WDR59_RTC1-like_RING_Znf"/>
</dbReference>
<accession>A0A0K0F2C1</accession>
<reference evidence="5" key="1">
    <citation type="submission" date="2014-07" db="EMBL/GenBank/DDBJ databases">
        <authorList>
            <person name="Martin A.A"/>
            <person name="De Silva N."/>
        </authorList>
    </citation>
    <scope>NUCLEOTIDE SEQUENCE</scope>
</reference>
<dbReference type="PANTHER" id="PTHR46170:SF1">
    <property type="entry name" value="GATOR COMPLEX PROTEIN WDR59"/>
    <property type="match status" value="1"/>
</dbReference>
<dbReference type="InterPro" id="IPR001680">
    <property type="entry name" value="WD40_rpt"/>
</dbReference>
<evidence type="ECO:0000259" key="4">
    <source>
        <dbReference type="Pfam" id="PF17120"/>
    </source>
</evidence>
<dbReference type="Pfam" id="PF17120">
    <property type="entry name" value="zf-RING_16"/>
    <property type="match status" value="1"/>
</dbReference>
<dbReference type="STRING" id="75913.A0A0K0F2C1"/>
<sequence>MNGCTIFNDKLEAFCIDSDQKGKFVITAGSRNITLHRPMITEHYSSCHTKNIKETNVDVLRLNHFDMNDLKIAFTNISDLNVSKITESDIICIYSKSETGRKISDLDWCMEDDNLLITTSNDHRAYIWDLRAKNPVLWFSSLSKMRHGKFKKSNSGERQLYVAFSESTNVKVFDVRYPEKAYKNVYSHENIINDLQWDNLDYDVVVTVSDDHNIRYWDCNNFSAPIYELKSSLLPPKQFINSPCGKFFTTVTDLYFNQKVSYPSYTIWRRPADNSIFSKDFVDEKIRGGVWQYSDELMSELYFFYLTYSGKFCRRTLNSCHLGTEIESILHAPTIQKYIDIELDERITRYDSETLTSEHLIQSKESFSNIGISYDNNIIEVKDVSLPKEIAVVNEYSRYIKIPYFDDNLLNELEALKNISTLELQAAEVNFSRAAVMLVYENIKVSFKLVMEIRFHCDFIINGNILISIYEKDCPLSTKKAEDFLERLQVECNLQKLLPKNKHFIEKMYNKKKIKKKNSTGTSKNNIDYKNTTFLTTVIRQIPKIIKEMNVFPEDFTDSSDSDFCHTDSDENVYNFESIDSTNSKTKLLKNLSKSTHFVLDKIDHRTLTATFPFNYIPNSYDRKIHLPRKFGAYFSKSGHFITFGVNSTYQAIIITEKINKNDKMNSELLNCDTKFRNQKGNKLHVFHINPREKLPKFRSMFKSLHHFREHLRKQFEKYILSFTWEKHEVTAYHLKLRKFVDMKERNEENNDEYLHTTNYNNKDLYNSMKQCYPFKTHGKVLYSLKESLSINDINKILLQKNDSLVLIKDYEREKHINICENNCVHLIDNDITQILSHVESRMFLNDSQMMSVWNSMKSELLKIMSQCTKGFKSEFTTEHNCKMAPLKFILQHLITSSDYHSVTLLSIILSRICVLKTKNVPLNSNETSLTLPLSIPTRSSYLSNYGYYRALVYYNLAVKYDVESVLSFYQQKYENILCMKEGESSKYFVDYNDIPILVNYCVYQCTDSGKLAYKKYAINDILEIKNSIDKSERIKYSLDDTLLHYMNVMQNVYCKAINRMGDYNKFTEFNKFQSHLSHIIESKNVSSTPIDEELLQIKCAICEFRCRGLISVCFLCGHGGHMKHLNDWFKEQKLCPAGCGCRCTMNFLNYKST</sequence>
<feature type="repeat" description="WD" evidence="3">
    <location>
        <begin position="185"/>
        <end position="218"/>
    </location>
</feature>